<dbReference type="Gene3D" id="3.40.30.10">
    <property type="entry name" value="Glutaredoxin"/>
    <property type="match status" value="1"/>
</dbReference>
<sequence>MAKEVTIYTSNTCPHCHTAKEYLSEKGIEFSEKNVSDDPGARKELMSKGIMAVPVIQIGEETIVGFDKGKIEGLLNE</sequence>
<dbReference type="PROSITE" id="PS00195">
    <property type="entry name" value="GLUTAREDOXIN_1"/>
    <property type="match status" value="1"/>
</dbReference>
<dbReference type="OrthoDB" id="9795531at2"/>
<dbReference type="RefSeq" id="WP_151860033.1">
    <property type="nucleotide sequence ID" value="NZ_WBZC01000009.1"/>
</dbReference>
<dbReference type="InterPro" id="IPR051548">
    <property type="entry name" value="Grx-like_ET"/>
</dbReference>
<evidence type="ECO:0000313" key="3">
    <source>
        <dbReference type="Proteomes" id="UP000432715"/>
    </source>
</evidence>
<dbReference type="PROSITE" id="PS51354">
    <property type="entry name" value="GLUTAREDOXIN_2"/>
    <property type="match status" value="1"/>
</dbReference>
<feature type="domain" description="Glutaredoxin" evidence="1">
    <location>
        <begin position="5"/>
        <end position="62"/>
    </location>
</feature>
<proteinExistence type="predicted"/>
<evidence type="ECO:0000313" key="2">
    <source>
        <dbReference type="EMBL" id="KAB3537718.1"/>
    </source>
</evidence>
<dbReference type="AlphaFoldDB" id="A0A6I0FH46"/>
<dbReference type="SUPFAM" id="SSF52833">
    <property type="entry name" value="Thioredoxin-like"/>
    <property type="match status" value="1"/>
</dbReference>
<dbReference type="PANTHER" id="PTHR34386:SF1">
    <property type="entry name" value="GLUTAREDOXIN-LIKE PROTEIN NRDH"/>
    <property type="match status" value="1"/>
</dbReference>
<dbReference type="GO" id="GO:0009055">
    <property type="term" value="F:electron transfer activity"/>
    <property type="evidence" value="ECO:0007669"/>
    <property type="project" value="TreeGrafter"/>
</dbReference>
<dbReference type="InterPro" id="IPR002109">
    <property type="entry name" value="Glutaredoxin"/>
</dbReference>
<dbReference type="GO" id="GO:0045454">
    <property type="term" value="P:cell redox homeostasis"/>
    <property type="evidence" value="ECO:0007669"/>
    <property type="project" value="TreeGrafter"/>
</dbReference>
<reference evidence="2 3" key="1">
    <citation type="submission" date="2019-10" db="EMBL/GenBank/DDBJ databases">
        <title>Alkaliphilus serpentinus sp. nov. and Alkaliphilus pronyensis sp. nov., two novel anaerobic alkaliphilic species isolated from the serpentinized-hosted hydrothermal field of the Prony Bay (New Caledonia).</title>
        <authorList>
            <person name="Postec A."/>
        </authorList>
    </citation>
    <scope>NUCLEOTIDE SEQUENCE [LARGE SCALE GENOMIC DNA]</scope>
    <source>
        <strain evidence="2 3">LacV</strain>
    </source>
</reference>
<name>A0A6I0FH46_9FIRM</name>
<dbReference type="CDD" id="cd02976">
    <property type="entry name" value="NrdH"/>
    <property type="match status" value="1"/>
</dbReference>
<dbReference type="EMBL" id="WBZC01000009">
    <property type="protein sequence ID" value="KAB3537718.1"/>
    <property type="molecule type" value="Genomic_DNA"/>
</dbReference>
<dbReference type="InterPro" id="IPR011767">
    <property type="entry name" value="GLR_AS"/>
</dbReference>
<evidence type="ECO:0000259" key="1">
    <source>
        <dbReference type="Pfam" id="PF00462"/>
    </source>
</evidence>
<dbReference type="PANTHER" id="PTHR34386">
    <property type="entry name" value="GLUTAREDOXIN"/>
    <property type="match status" value="1"/>
</dbReference>
<protein>
    <submittedName>
        <fullName evidence="2">Glutaredoxin family protein</fullName>
    </submittedName>
</protein>
<accession>A0A6I0FH46</accession>
<keyword evidence="3" id="KW-1185">Reference proteome</keyword>
<comment type="caution">
    <text evidence="2">The sequence shown here is derived from an EMBL/GenBank/DDBJ whole genome shotgun (WGS) entry which is preliminary data.</text>
</comment>
<organism evidence="2 3">
    <name type="scientific">Alkaliphilus pronyensis</name>
    <dbReference type="NCBI Taxonomy" id="1482732"/>
    <lineage>
        <taxon>Bacteria</taxon>
        <taxon>Bacillati</taxon>
        <taxon>Bacillota</taxon>
        <taxon>Clostridia</taxon>
        <taxon>Peptostreptococcales</taxon>
        <taxon>Natronincolaceae</taxon>
        <taxon>Alkaliphilus</taxon>
    </lineage>
</organism>
<dbReference type="InterPro" id="IPR036249">
    <property type="entry name" value="Thioredoxin-like_sf"/>
</dbReference>
<dbReference type="Pfam" id="PF00462">
    <property type="entry name" value="Glutaredoxin"/>
    <property type="match status" value="1"/>
</dbReference>
<gene>
    <name evidence="2" type="ORF">F8154_02600</name>
</gene>
<dbReference type="Proteomes" id="UP000432715">
    <property type="component" value="Unassembled WGS sequence"/>
</dbReference>